<dbReference type="EMBL" id="KZ613837">
    <property type="protein sequence ID" value="PMD58020.1"/>
    <property type="molecule type" value="Genomic_DNA"/>
</dbReference>
<protein>
    <submittedName>
        <fullName evidence="4">S-adenosyl-L-methionine-dependent methyltransferase</fullName>
    </submittedName>
</protein>
<sequence length="302" mass="32593">MAVPSPSLAAELAPHFLETRSEPTEESSAGLTSQMQHRLDIVNFWALAPGSRVLELGCGQGDTTIALAHAVGPSGHIDAVDPGSPDYGTPPLKDAQSHILTTPLGARISFHHATATSYVEQYAGPAYDYIVLAHSLWYFENPAVLPELLAALSPHLSPNTRLCIAEWSLRASSPASTPHVWTALLRALLEAKRPVPSAANIRTVLSPSQVKNIVTSLSPLKLIREAIMPTNEGMQDGFWEVSYTLRKREADIQRLVDTGVSDAERVQVEAYFDALQHAVDSLGEAGVEGVRSMDFWAAVFGP</sequence>
<dbReference type="CDD" id="cd02440">
    <property type="entry name" value="AdoMet_MTases"/>
    <property type="match status" value="1"/>
</dbReference>
<dbReference type="PANTHER" id="PTHR43464">
    <property type="entry name" value="METHYLTRANSFERASE"/>
    <property type="match status" value="1"/>
</dbReference>
<gene>
    <name evidence="4" type="ORF">K444DRAFT_20524</name>
</gene>
<evidence type="ECO:0000256" key="1">
    <source>
        <dbReference type="ARBA" id="ARBA00022603"/>
    </source>
</evidence>
<evidence type="ECO:0000313" key="5">
    <source>
        <dbReference type="Proteomes" id="UP000235371"/>
    </source>
</evidence>
<dbReference type="GeneID" id="36579116"/>
<keyword evidence="1 4" id="KW-0489">Methyltransferase</keyword>
<organism evidence="4 5">
    <name type="scientific">Hyaloscypha bicolor E</name>
    <dbReference type="NCBI Taxonomy" id="1095630"/>
    <lineage>
        <taxon>Eukaryota</taxon>
        <taxon>Fungi</taxon>
        <taxon>Dikarya</taxon>
        <taxon>Ascomycota</taxon>
        <taxon>Pezizomycotina</taxon>
        <taxon>Leotiomycetes</taxon>
        <taxon>Helotiales</taxon>
        <taxon>Hyaloscyphaceae</taxon>
        <taxon>Hyaloscypha</taxon>
        <taxon>Hyaloscypha bicolor</taxon>
    </lineage>
</organism>
<dbReference type="PANTHER" id="PTHR43464:SF19">
    <property type="entry name" value="UBIQUINONE BIOSYNTHESIS O-METHYLTRANSFERASE, MITOCHONDRIAL"/>
    <property type="match status" value="1"/>
</dbReference>
<evidence type="ECO:0000256" key="3">
    <source>
        <dbReference type="ARBA" id="ARBA00022691"/>
    </source>
</evidence>
<reference evidence="4 5" key="1">
    <citation type="submission" date="2016-04" db="EMBL/GenBank/DDBJ databases">
        <title>A degradative enzymes factory behind the ericoid mycorrhizal symbiosis.</title>
        <authorList>
            <consortium name="DOE Joint Genome Institute"/>
            <person name="Martino E."/>
            <person name="Morin E."/>
            <person name="Grelet G."/>
            <person name="Kuo A."/>
            <person name="Kohler A."/>
            <person name="Daghino S."/>
            <person name="Barry K."/>
            <person name="Choi C."/>
            <person name="Cichocki N."/>
            <person name="Clum A."/>
            <person name="Copeland A."/>
            <person name="Hainaut M."/>
            <person name="Haridas S."/>
            <person name="Labutti K."/>
            <person name="Lindquist E."/>
            <person name="Lipzen A."/>
            <person name="Khouja H.-R."/>
            <person name="Murat C."/>
            <person name="Ohm R."/>
            <person name="Olson A."/>
            <person name="Spatafora J."/>
            <person name="Veneault-Fourrey C."/>
            <person name="Henrissat B."/>
            <person name="Grigoriev I."/>
            <person name="Martin F."/>
            <person name="Perotto S."/>
        </authorList>
    </citation>
    <scope>NUCLEOTIDE SEQUENCE [LARGE SCALE GENOMIC DNA]</scope>
    <source>
        <strain evidence="4 5">E</strain>
    </source>
</reference>
<accession>A0A2J6T4R6</accession>
<name>A0A2J6T4R6_9HELO</name>
<evidence type="ECO:0000313" key="4">
    <source>
        <dbReference type="EMBL" id="PMD58020.1"/>
    </source>
</evidence>
<keyword evidence="3" id="KW-0949">S-adenosyl-L-methionine</keyword>
<proteinExistence type="predicted"/>
<dbReference type="Pfam" id="PF13489">
    <property type="entry name" value="Methyltransf_23"/>
    <property type="match status" value="1"/>
</dbReference>
<dbReference type="SUPFAM" id="SSF53335">
    <property type="entry name" value="S-adenosyl-L-methionine-dependent methyltransferases"/>
    <property type="match status" value="1"/>
</dbReference>
<dbReference type="GO" id="GO:0010420">
    <property type="term" value="F:polyprenyldihydroxybenzoate methyltransferase activity"/>
    <property type="evidence" value="ECO:0007669"/>
    <property type="project" value="TreeGrafter"/>
</dbReference>
<dbReference type="InParanoid" id="A0A2J6T4R6"/>
<evidence type="ECO:0000256" key="2">
    <source>
        <dbReference type="ARBA" id="ARBA00022679"/>
    </source>
</evidence>
<dbReference type="RefSeq" id="XP_024734924.1">
    <property type="nucleotide sequence ID" value="XM_024871034.1"/>
</dbReference>
<keyword evidence="2 4" id="KW-0808">Transferase</keyword>
<keyword evidence="5" id="KW-1185">Reference proteome</keyword>
<dbReference type="Proteomes" id="UP000235371">
    <property type="component" value="Unassembled WGS sequence"/>
</dbReference>
<dbReference type="GO" id="GO:0032259">
    <property type="term" value="P:methylation"/>
    <property type="evidence" value="ECO:0007669"/>
    <property type="project" value="UniProtKB-KW"/>
</dbReference>
<dbReference type="AlphaFoldDB" id="A0A2J6T4R6"/>
<dbReference type="OrthoDB" id="8300214at2759"/>
<dbReference type="STRING" id="1095630.A0A2J6T4R6"/>
<dbReference type="InterPro" id="IPR029063">
    <property type="entry name" value="SAM-dependent_MTases_sf"/>
</dbReference>
<dbReference type="GO" id="GO:0005739">
    <property type="term" value="C:mitochondrion"/>
    <property type="evidence" value="ECO:0007669"/>
    <property type="project" value="TreeGrafter"/>
</dbReference>
<dbReference type="Gene3D" id="3.40.50.150">
    <property type="entry name" value="Vaccinia Virus protein VP39"/>
    <property type="match status" value="1"/>
</dbReference>